<dbReference type="PANTHER" id="PTHR11715">
    <property type="entry name" value="GLYCINE CLEAVAGE SYSTEM H PROTEIN"/>
    <property type="match status" value="1"/>
</dbReference>
<organism evidence="3 4">
    <name type="scientific">Paenibacillus eucommiae</name>
    <dbReference type="NCBI Taxonomy" id="1355755"/>
    <lineage>
        <taxon>Bacteria</taxon>
        <taxon>Bacillati</taxon>
        <taxon>Bacillota</taxon>
        <taxon>Bacilli</taxon>
        <taxon>Bacillales</taxon>
        <taxon>Paenibacillaceae</taxon>
        <taxon>Paenibacillus</taxon>
    </lineage>
</organism>
<evidence type="ECO:0000259" key="2">
    <source>
        <dbReference type="PROSITE" id="PS50968"/>
    </source>
</evidence>
<feature type="domain" description="Lipoyl-binding" evidence="2">
    <location>
        <begin position="22"/>
        <end position="104"/>
    </location>
</feature>
<dbReference type="RefSeq" id="WP_209975467.1">
    <property type="nucleotide sequence ID" value="NZ_JAGGLB010000019.1"/>
</dbReference>
<dbReference type="SUPFAM" id="SSF51230">
    <property type="entry name" value="Single hybrid motif"/>
    <property type="match status" value="1"/>
</dbReference>
<dbReference type="EMBL" id="JAGGLB010000019">
    <property type="protein sequence ID" value="MBP1993586.1"/>
    <property type="molecule type" value="Genomic_DNA"/>
</dbReference>
<dbReference type="Gene3D" id="2.40.50.100">
    <property type="match status" value="1"/>
</dbReference>
<reference evidence="3 4" key="1">
    <citation type="submission" date="2021-03" db="EMBL/GenBank/DDBJ databases">
        <title>Genomic Encyclopedia of Type Strains, Phase IV (KMG-IV): sequencing the most valuable type-strain genomes for metagenomic binning, comparative biology and taxonomic classification.</title>
        <authorList>
            <person name="Goeker M."/>
        </authorList>
    </citation>
    <scope>NUCLEOTIDE SEQUENCE [LARGE SCALE GENOMIC DNA]</scope>
    <source>
        <strain evidence="3 4">DSM 26048</strain>
    </source>
</reference>
<evidence type="ECO:0000313" key="4">
    <source>
        <dbReference type="Proteomes" id="UP001519287"/>
    </source>
</evidence>
<dbReference type="Pfam" id="PF01597">
    <property type="entry name" value="GCV_H"/>
    <property type="match status" value="1"/>
</dbReference>
<dbReference type="InterPro" id="IPR011053">
    <property type="entry name" value="Single_hybrid_motif"/>
</dbReference>
<accession>A0ABS4J2W2</accession>
<dbReference type="Proteomes" id="UP001519287">
    <property type="component" value="Unassembled WGS sequence"/>
</dbReference>
<proteinExistence type="predicted"/>
<name>A0ABS4J2W2_9BACL</name>
<dbReference type="InterPro" id="IPR000089">
    <property type="entry name" value="Biotin_lipoyl"/>
</dbReference>
<comment type="caution">
    <text evidence="3">The sequence shown here is derived from an EMBL/GenBank/DDBJ whole genome shotgun (WGS) entry which is preliminary data.</text>
</comment>
<dbReference type="PANTHER" id="PTHR11715:SF3">
    <property type="entry name" value="GLYCINE CLEAVAGE SYSTEM H PROTEIN-RELATED"/>
    <property type="match status" value="1"/>
</dbReference>
<dbReference type="PROSITE" id="PS50968">
    <property type="entry name" value="BIOTINYL_LIPOYL"/>
    <property type="match status" value="1"/>
</dbReference>
<protein>
    <submittedName>
        <fullName evidence="3">Glycine cleavage system H protein</fullName>
    </submittedName>
</protein>
<dbReference type="InterPro" id="IPR033753">
    <property type="entry name" value="GCV_H/Fam206"/>
</dbReference>
<dbReference type="InterPro" id="IPR002930">
    <property type="entry name" value="GCV_H"/>
</dbReference>
<keyword evidence="1" id="KW-0450">Lipoyl</keyword>
<sequence length="128" mass="14558">MEDLNQLKFSPDHFWIRTEGSRAYIGITEYAQLEHGMLLYVELPELNEEIKRGEYFGNVESVAGTHDMIAPLSGVTVAINTRLEKEPHLVNVAPYELGWMIAIELNASSELDSLWLAERYLADFGGWD</sequence>
<evidence type="ECO:0000313" key="3">
    <source>
        <dbReference type="EMBL" id="MBP1993586.1"/>
    </source>
</evidence>
<gene>
    <name evidence="3" type="ORF">J2Z66_005208</name>
</gene>
<dbReference type="CDD" id="cd06848">
    <property type="entry name" value="GCS_H"/>
    <property type="match status" value="1"/>
</dbReference>
<keyword evidence="4" id="KW-1185">Reference proteome</keyword>
<evidence type="ECO:0000256" key="1">
    <source>
        <dbReference type="ARBA" id="ARBA00022823"/>
    </source>
</evidence>